<dbReference type="InterPro" id="IPR027417">
    <property type="entry name" value="P-loop_NTPase"/>
</dbReference>
<evidence type="ECO:0000313" key="2">
    <source>
        <dbReference type="Proteomes" id="UP000230886"/>
    </source>
</evidence>
<dbReference type="EMBL" id="NOVD01000048">
    <property type="protein sequence ID" value="PCK23627.1"/>
    <property type="molecule type" value="Genomic_DNA"/>
</dbReference>
<comment type="caution">
    <text evidence="1">The sequence shown here is derived from an EMBL/GenBank/DDBJ whole genome shotgun (WGS) entry which is preliminary data.</text>
</comment>
<evidence type="ECO:0008006" key="3">
    <source>
        <dbReference type="Google" id="ProtNLM"/>
    </source>
</evidence>
<evidence type="ECO:0000313" key="1">
    <source>
        <dbReference type="EMBL" id="PCK23627.1"/>
    </source>
</evidence>
<accession>A0A2A5J315</accession>
<dbReference type="PANTHER" id="PTHR30121:SF6">
    <property type="entry name" value="SLR6007 PROTEIN"/>
    <property type="match status" value="1"/>
</dbReference>
<dbReference type="Gene3D" id="3.40.50.300">
    <property type="entry name" value="P-loop containing nucleotide triphosphate hydrolases"/>
    <property type="match status" value="2"/>
</dbReference>
<sequence>MKILIIVALVGVCLAGLSYWVANRWLTNKGGKKSKAPKRGTDRQRLGVRYAEDGLFLIGDGMWTGVILPGNSDDFTSGTQQEFAFDRSTDFYKQLLMWVEAEQGRDASLICHELVRYQPVDTSRWEDELDRAMWDPSKMFQTLTTKKVAPHISETTPEPRRVLMIRLGTFSGPSMSDPMTLILGKADHVAEEHFRSSDLDPFRDAVDTLLGRLSASGAELVTRADLVWLTRKPLYGHFQPPTDRDYQSTRPWRAGYFDQIVDFDAHNLTDCVEITEPFPETDEPRKSYTTTLVIADGDSVLPFHYHRAWGRALRAMPFQVEVSWRYKLMTSEAWKKLAKRRIGLIKDEATDRGGAGKIDDAKFSEVLGDALDLERELDIEPTPAMIGQLRLTISCPSRKELTKAVQDVQAAFTDFTLHVPLNIQHALLREQIPGDPDPTYVGKVNLCDDTLGYDLGTRWTNLEALALARLDSSPSVGDAVEVSRNGQVLGWRGVAIGYCMENGAVVHFDPHVQVARNNGAGIGIIGASGGGKSALALMLFFWMSESGTQVVAADPKNDIERFCYYISFGPQVLDPDFANHARAGTLGTPESKFQPINREFWDETDIVDLFGGPRGMLCAWALTDTYEDGEALARAQLELLIPDRSDRDRLEQGFYAMKEHYRSAESSGESYIPTLTELSASLYEEIETLSEAAGEGNTDWSSRLPAKHELSRLQGLKSRLEGASVNPYSRLLFGQADRSVGFRSIKKRRTVITLFRFTPPDPKKPAAEWSDTEREAAAAIFTALHRINNFFGDVTESVSPHSKRRGRRPRALFIDEAYIVTSIQAGRELISRALRQGRSLNFVVVFISQQAKDIQMIEQAMTDAAETDQNQFSTVFVFMQKGTAEAKSALALLRERSDSNEGEWDALAKRLLPFTKGGDLGNGVCVMRDVDNRVSVVQVDQMLVEIANASETNATISAHAQSTPISADAMDWSINPLARDHVRSGVSTKAIAVADVDDHHSYEFDDFAELLSN</sequence>
<dbReference type="RefSeq" id="WP_099698682.1">
    <property type="nucleotide sequence ID" value="NZ_JAGYWW010000048.1"/>
</dbReference>
<organism evidence="1 2">
    <name type="scientific">Rhodococcus qingshengii</name>
    <dbReference type="NCBI Taxonomy" id="334542"/>
    <lineage>
        <taxon>Bacteria</taxon>
        <taxon>Bacillati</taxon>
        <taxon>Actinomycetota</taxon>
        <taxon>Actinomycetes</taxon>
        <taxon>Mycobacteriales</taxon>
        <taxon>Nocardiaceae</taxon>
        <taxon>Rhodococcus</taxon>
        <taxon>Rhodococcus erythropolis group</taxon>
    </lineage>
</organism>
<dbReference type="InterPro" id="IPR051162">
    <property type="entry name" value="T4SS_component"/>
</dbReference>
<dbReference type="AlphaFoldDB" id="A0A2A5J315"/>
<protein>
    <recommendedName>
        <fullName evidence="3">ATP-binding protein</fullName>
    </recommendedName>
</protein>
<dbReference type="PANTHER" id="PTHR30121">
    <property type="entry name" value="UNCHARACTERIZED PROTEIN YJGR-RELATED"/>
    <property type="match status" value="1"/>
</dbReference>
<dbReference type="Proteomes" id="UP000230886">
    <property type="component" value="Unassembled WGS sequence"/>
</dbReference>
<proteinExistence type="predicted"/>
<reference evidence="1 2" key="1">
    <citation type="submission" date="2017-07" db="EMBL/GenBank/DDBJ databases">
        <title>Draft sequence of Rhodococcus enclensis 23b-28.</title>
        <authorList>
            <person name="Besaury L."/>
            <person name="Sancelme M."/>
            <person name="Amato P."/>
            <person name="Lallement A."/>
            <person name="Delort A.-M."/>
        </authorList>
    </citation>
    <scope>NUCLEOTIDE SEQUENCE [LARGE SCALE GENOMIC DNA]</scope>
    <source>
        <strain evidence="1 2">23b-28</strain>
    </source>
</reference>
<dbReference type="SUPFAM" id="SSF52540">
    <property type="entry name" value="P-loop containing nucleoside triphosphate hydrolases"/>
    <property type="match status" value="1"/>
</dbReference>
<dbReference type="Pfam" id="PF12846">
    <property type="entry name" value="AAA_10"/>
    <property type="match status" value="1"/>
</dbReference>
<gene>
    <name evidence="1" type="ORF">CHR55_29720</name>
</gene>
<name>A0A2A5J315_RHOSG</name>